<sequence length="71" mass="8201">MKRDKENFLNVLIKSNGHHNIIDLGEQIGLDENATMQIVTQLLAEFKIEYTVNGMCDYSLMRSQSRKNSKK</sequence>
<organism evidence="1 2">
    <name type="scientific">Flavobacterium aquidurense</name>
    <dbReference type="NCBI Taxonomy" id="362413"/>
    <lineage>
        <taxon>Bacteria</taxon>
        <taxon>Pseudomonadati</taxon>
        <taxon>Bacteroidota</taxon>
        <taxon>Flavobacteriia</taxon>
        <taxon>Flavobacteriales</taxon>
        <taxon>Flavobacteriaceae</taxon>
        <taxon>Flavobacterium</taxon>
    </lineage>
</organism>
<dbReference type="RefSeq" id="WP_055093524.1">
    <property type="nucleotide sequence ID" value="NZ_JRLF01000008.1"/>
</dbReference>
<reference evidence="1 2" key="1">
    <citation type="submission" date="2014-09" db="EMBL/GenBank/DDBJ databases">
        <title>Genome sequence of Flavobacterium aquidurense RC62.</title>
        <authorList>
            <person name="Kim J.F."/>
            <person name="Kwak M.-J."/>
        </authorList>
    </citation>
    <scope>NUCLEOTIDE SEQUENCE [LARGE SCALE GENOMIC DNA]</scope>
    <source>
        <strain evidence="1 2">RC62</strain>
    </source>
</reference>
<dbReference type="STRING" id="362413.RC62_4119"/>
<protein>
    <submittedName>
        <fullName evidence="1">Uncharacterized protein</fullName>
    </submittedName>
</protein>
<dbReference type="AlphaFoldDB" id="A0A0Q0S6Z9"/>
<comment type="caution">
    <text evidence="1">The sequence shown here is derived from an EMBL/GenBank/DDBJ whole genome shotgun (WGS) entry which is preliminary data.</text>
</comment>
<evidence type="ECO:0000313" key="2">
    <source>
        <dbReference type="Proteomes" id="UP000050443"/>
    </source>
</evidence>
<dbReference type="PATRIC" id="fig|362413.3.peg.4042"/>
<name>A0A0Q0S6Z9_9FLAO</name>
<evidence type="ECO:0000313" key="1">
    <source>
        <dbReference type="EMBL" id="KQB41373.1"/>
    </source>
</evidence>
<gene>
    <name evidence="1" type="ORF">RC62_4119</name>
</gene>
<accession>A0A0Q0S6Z9</accession>
<dbReference type="Proteomes" id="UP000050443">
    <property type="component" value="Unassembled WGS sequence"/>
</dbReference>
<dbReference type="OrthoDB" id="840167at2"/>
<dbReference type="EMBL" id="JRLF01000008">
    <property type="protein sequence ID" value="KQB41373.1"/>
    <property type="molecule type" value="Genomic_DNA"/>
</dbReference>
<proteinExistence type="predicted"/>